<name>A0A1I5UGK6_9FIRM</name>
<dbReference type="STRING" id="937334.SAMN05444406_10724"/>
<dbReference type="GO" id="GO:2001070">
    <property type="term" value="F:starch binding"/>
    <property type="evidence" value="ECO:0007669"/>
    <property type="project" value="InterPro"/>
</dbReference>
<dbReference type="OrthoDB" id="1683298at2"/>
<dbReference type="RefSeq" id="WP_025747521.1">
    <property type="nucleotide sequence ID" value="NZ_FOXR01000007.1"/>
</dbReference>
<dbReference type="InterPro" id="IPR013783">
    <property type="entry name" value="Ig-like_fold"/>
</dbReference>
<dbReference type="SMART" id="SM01066">
    <property type="entry name" value="CBM_25"/>
    <property type="match status" value="1"/>
</dbReference>
<evidence type="ECO:0000313" key="2">
    <source>
        <dbReference type="EMBL" id="SFP94423.1"/>
    </source>
</evidence>
<evidence type="ECO:0000259" key="1">
    <source>
        <dbReference type="SMART" id="SM01066"/>
    </source>
</evidence>
<keyword evidence="3" id="KW-1185">Reference proteome</keyword>
<dbReference type="Gene3D" id="2.60.40.10">
    <property type="entry name" value="Immunoglobulins"/>
    <property type="match status" value="1"/>
</dbReference>
<proteinExistence type="predicted"/>
<accession>A0A1I5UGK6</accession>
<dbReference type="InterPro" id="IPR005085">
    <property type="entry name" value="CBM25"/>
</dbReference>
<reference evidence="2 3" key="1">
    <citation type="submission" date="2016-10" db="EMBL/GenBank/DDBJ databases">
        <authorList>
            <person name="de Groot N.N."/>
        </authorList>
    </citation>
    <scope>NUCLEOTIDE SEQUENCE [LARGE SCALE GENOMIC DNA]</scope>
    <source>
        <strain evidence="2 3">DSM 20678</strain>
    </source>
</reference>
<gene>
    <name evidence="2" type="ORF">SAMN05444406_10724</name>
</gene>
<protein>
    <submittedName>
        <fullName evidence="2">Starch/carbohydrate-binding module (Family 53)</fullName>
    </submittedName>
</protein>
<dbReference type="EMBL" id="FOXR01000007">
    <property type="protein sequence ID" value="SFP94423.1"/>
    <property type="molecule type" value="Genomic_DNA"/>
</dbReference>
<dbReference type="Proteomes" id="UP000198577">
    <property type="component" value="Unassembled WGS sequence"/>
</dbReference>
<feature type="domain" description="Carbohydrate binding module family 25" evidence="1">
    <location>
        <begin position="21"/>
        <end position="104"/>
    </location>
</feature>
<evidence type="ECO:0000313" key="3">
    <source>
        <dbReference type="Proteomes" id="UP000198577"/>
    </source>
</evidence>
<sequence>MNGGKYAQYGVYCNPEVVEKGKVVNLTYEGILAQHGADRVFACIGYGPNTRWTDVSFIEMRKVGPQKFESQFAVTSKGNLNVAFKDSAGHWDNNNGQNYVFASK</sequence>
<dbReference type="AlphaFoldDB" id="A0A1I5UGK6"/>
<organism evidence="2 3">
    <name type="scientific">Caldicoprobacter faecalis</name>
    <dbReference type="NCBI Taxonomy" id="937334"/>
    <lineage>
        <taxon>Bacteria</taxon>
        <taxon>Bacillati</taxon>
        <taxon>Bacillota</taxon>
        <taxon>Clostridia</taxon>
        <taxon>Caldicoprobacterales</taxon>
        <taxon>Caldicoprobacteraceae</taxon>
        <taxon>Caldicoprobacter</taxon>
    </lineage>
</organism>